<dbReference type="GO" id="GO:0009134">
    <property type="term" value="P:nucleoside diphosphate catabolic process"/>
    <property type="evidence" value="ECO:0007669"/>
    <property type="project" value="TreeGrafter"/>
</dbReference>
<organism evidence="4 5">
    <name type="scientific">Glycine soja</name>
    <name type="common">Wild soybean</name>
    <dbReference type="NCBI Taxonomy" id="3848"/>
    <lineage>
        <taxon>Eukaryota</taxon>
        <taxon>Viridiplantae</taxon>
        <taxon>Streptophyta</taxon>
        <taxon>Embryophyta</taxon>
        <taxon>Tracheophyta</taxon>
        <taxon>Spermatophyta</taxon>
        <taxon>Magnoliopsida</taxon>
        <taxon>eudicotyledons</taxon>
        <taxon>Gunneridae</taxon>
        <taxon>Pentapetalae</taxon>
        <taxon>rosids</taxon>
        <taxon>fabids</taxon>
        <taxon>Fabales</taxon>
        <taxon>Fabaceae</taxon>
        <taxon>Papilionoideae</taxon>
        <taxon>50 kb inversion clade</taxon>
        <taxon>NPAAA clade</taxon>
        <taxon>indigoferoid/millettioid clade</taxon>
        <taxon>Phaseoleae</taxon>
        <taxon>Glycine</taxon>
        <taxon>Glycine subgen. Soja</taxon>
    </lineage>
</organism>
<sequence>MSKTLLLGEEQGISSWVAVNYALGNLGREPQETTGIVELGGASLQVTSAKLNADIAQSLHTIRLSGVMYNLYTRSLPQLGQFALVFHLVQLEHDFVVLHWVLPHLRHESLLVLDEWGNFCKSSCYVQAYGISDICWLYLSALVCVDSDLHQLLWSTSCTYSMLAGDSHQLQKVART</sequence>
<evidence type="ECO:0000313" key="5">
    <source>
        <dbReference type="Proteomes" id="UP000289340"/>
    </source>
</evidence>
<dbReference type="AlphaFoldDB" id="A0A445F128"/>
<keyword evidence="2" id="KW-0378">Hydrolase</keyword>
<dbReference type="Pfam" id="PF01150">
    <property type="entry name" value="GDA1_CD39"/>
    <property type="match status" value="1"/>
</dbReference>
<comment type="caution">
    <text evidence="4">The sequence shown here is derived from an EMBL/GenBank/DDBJ whole genome shotgun (WGS) entry which is preliminary data.</text>
</comment>
<dbReference type="EMBL" id="QZWG01000020">
    <property type="protein sequence ID" value="RZB42545.1"/>
    <property type="molecule type" value="Genomic_DNA"/>
</dbReference>
<keyword evidence="3" id="KW-0067">ATP-binding</keyword>
<evidence type="ECO:0000313" key="4">
    <source>
        <dbReference type="EMBL" id="RZB42545.1"/>
    </source>
</evidence>
<feature type="binding site" evidence="3">
    <location>
        <begin position="41"/>
        <end position="45"/>
    </location>
    <ligand>
        <name>ATP</name>
        <dbReference type="ChEBI" id="CHEBI:30616"/>
    </ligand>
</feature>
<protein>
    <submittedName>
        <fullName evidence="4">Putative apyrase 6</fullName>
    </submittedName>
</protein>
<comment type="similarity">
    <text evidence="1">Belongs to the GDA1/CD39 NTPase family.</text>
</comment>
<evidence type="ECO:0000256" key="2">
    <source>
        <dbReference type="ARBA" id="ARBA00022801"/>
    </source>
</evidence>
<dbReference type="PANTHER" id="PTHR11782:SF96">
    <property type="entry name" value="APYRASE 6-RELATED"/>
    <property type="match status" value="1"/>
</dbReference>
<evidence type="ECO:0000256" key="3">
    <source>
        <dbReference type="PIRSR" id="PIRSR600407-2"/>
    </source>
</evidence>
<dbReference type="GO" id="GO:0017110">
    <property type="term" value="F:nucleoside diphosphate phosphatase activity"/>
    <property type="evidence" value="ECO:0007669"/>
    <property type="project" value="TreeGrafter"/>
</dbReference>
<dbReference type="Gene3D" id="3.30.420.150">
    <property type="entry name" value="Exopolyphosphatase. Domain 2"/>
    <property type="match status" value="1"/>
</dbReference>
<dbReference type="PANTHER" id="PTHR11782">
    <property type="entry name" value="ADENOSINE/GUANOSINE DIPHOSPHATASE"/>
    <property type="match status" value="1"/>
</dbReference>
<proteinExistence type="inferred from homology"/>
<keyword evidence="5" id="KW-1185">Reference proteome</keyword>
<dbReference type="Proteomes" id="UP000289340">
    <property type="component" value="Chromosome 20"/>
</dbReference>
<dbReference type="GO" id="GO:0005524">
    <property type="term" value="F:ATP binding"/>
    <property type="evidence" value="ECO:0007669"/>
    <property type="project" value="UniProtKB-KW"/>
</dbReference>
<dbReference type="InterPro" id="IPR000407">
    <property type="entry name" value="GDA1_CD39_NTPase"/>
</dbReference>
<reference evidence="4 5" key="1">
    <citation type="submission" date="2018-09" db="EMBL/GenBank/DDBJ databases">
        <title>A high-quality reference genome of wild soybean provides a powerful tool to mine soybean genomes.</title>
        <authorList>
            <person name="Xie M."/>
            <person name="Chung C.Y.L."/>
            <person name="Li M.-W."/>
            <person name="Wong F.-L."/>
            <person name="Chan T.-F."/>
            <person name="Lam H.-M."/>
        </authorList>
    </citation>
    <scope>NUCLEOTIDE SEQUENCE [LARGE SCALE GENOMIC DNA]</scope>
    <source>
        <strain evidence="5">cv. W05</strain>
        <tissue evidence="4">Hypocotyl of etiolated seedlings</tissue>
    </source>
</reference>
<gene>
    <name evidence="4" type="ORF">D0Y65_053214</name>
</gene>
<dbReference type="GO" id="GO:0016020">
    <property type="term" value="C:membrane"/>
    <property type="evidence" value="ECO:0007669"/>
    <property type="project" value="TreeGrafter"/>
</dbReference>
<evidence type="ECO:0000256" key="1">
    <source>
        <dbReference type="ARBA" id="ARBA00009283"/>
    </source>
</evidence>
<name>A0A445F128_GLYSO</name>
<keyword evidence="3" id="KW-0547">Nucleotide-binding</keyword>
<accession>A0A445F128</accession>